<sequence length="164" mass="18494">MSSSYIHLLLIIVILLNSLLLGGTLRKEETLISNWSATLEGLSVGHPKAWHLHGRGICLIRHVRYAGCLDVGMGTRERKFEYWALHPVLEQALITPGSNEHYEGKQWLFYQVSDQGPYLGAVDQYITKIRRVSGVLNRVLEHKDNLTGVKFSYAIASFVTDTQS</sequence>
<keyword evidence="1" id="KW-0812">Transmembrane</keyword>
<dbReference type="Gene3D" id="1.20.1050.10">
    <property type="match status" value="1"/>
</dbReference>
<dbReference type="EMBL" id="FJVC01000559">
    <property type="protein sequence ID" value="CZT52233.1"/>
    <property type="molecule type" value="Genomic_DNA"/>
</dbReference>
<dbReference type="AlphaFoldDB" id="A0A1E1MT26"/>
<keyword evidence="3" id="KW-1185">Reference proteome</keyword>
<accession>A0A1E1MT26</accession>
<reference evidence="3" key="1">
    <citation type="submission" date="2016-03" db="EMBL/GenBank/DDBJ databases">
        <authorList>
            <person name="Guldener U."/>
        </authorList>
    </citation>
    <scope>NUCLEOTIDE SEQUENCE [LARGE SCALE GENOMIC DNA]</scope>
</reference>
<keyword evidence="1" id="KW-0472">Membrane</keyword>
<proteinExistence type="predicted"/>
<feature type="transmembrane region" description="Helical" evidence="1">
    <location>
        <begin position="6"/>
        <end position="25"/>
    </location>
</feature>
<keyword evidence="1" id="KW-1133">Transmembrane helix</keyword>
<dbReference type="Proteomes" id="UP000177625">
    <property type="component" value="Unassembled WGS sequence"/>
</dbReference>
<evidence type="ECO:0000313" key="2">
    <source>
        <dbReference type="EMBL" id="CZT52233.1"/>
    </source>
</evidence>
<evidence type="ECO:0000313" key="3">
    <source>
        <dbReference type="Proteomes" id="UP000177625"/>
    </source>
</evidence>
<name>A0A1E1MT26_RHYSE</name>
<gene>
    <name evidence="2" type="ORF">RSE6_13511</name>
</gene>
<evidence type="ECO:0000256" key="1">
    <source>
        <dbReference type="SAM" id="Phobius"/>
    </source>
</evidence>
<organism evidence="2 3">
    <name type="scientific">Rhynchosporium secalis</name>
    <name type="common">Barley scald fungus</name>
    <dbReference type="NCBI Taxonomy" id="38038"/>
    <lineage>
        <taxon>Eukaryota</taxon>
        <taxon>Fungi</taxon>
        <taxon>Dikarya</taxon>
        <taxon>Ascomycota</taxon>
        <taxon>Pezizomycotina</taxon>
        <taxon>Leotiomycetes</taxon>
        <taxon>Helotiales</taxon>
        <taxon>Ploettnerulaceae</taxon>
        <taxon>Rhynchosporium</taxon>
    </lineage>
</organism>
<protein>
    <submittedName>
        <fullName evidence="2">Uncharacterized protein</fullName>
    </submittedName>
</protein>